<evidence type="ECO:0000313" key="5">
    <source>
        <dbReference type="EMBL" id="MBB5516006.1"/>
    </source>
</evidence>
<dbReference type="PROSITE" id="PS51221">
    <property type="entry name" value="TTL"/>
    <property type="match status" value="1"/>
</dbReference>
<evidence type="ECO:0000256" key="3">
    <source>
        <dbReference type="ARBA" id="ARBA00022840"/>
    </source>
</evidence>
<comment type="caution">
    <text evidence="5">The sequence shown here is derived from an EMBL/GenBank/DDBJ whole genome shotgun (WGS) entry which is preliminary data.</text>
</comment>
<evidence type="ECO:0008006" key="7">
    <source>
        <dbReference type="Google" id="ProtNLM"/>
    </source>
</evidence>
<dbReference type="EMBL" id="JACIJS010000005">
    <property type="protein sequence ID" value="MBB5516006.1"/>
    <property type="molecule type" value="Genomic_DNA"/>
</dbReference>
<keyword evidence="1" id="KW-0436">Ligase</keyword>
<dbReference type="AlphaFoldDB" id="A0A840X2C7"/>
<dbReference type="PANTHER" id="PTHR12241">
    <property type="entry name" value="TUBULIN POLYGLUTAMYLASE"/>
    <property type="match status" value="1"/>
</dbReference>
<dbReference type="GO" id="GO:0015631">
    <property type="term" value="F:tubulin binding"/>
    <property type="evidence" value="ECO:0007669"/>
    <property type="project" value="TreeGrafter"/>
</dbReference>
<keyword evidence="6" id="KW-1185">Reference proteome</keyword>
<organism evidence="5 6">
    <name type="scientific">Rubricella aquisinus</name>
    <dbReference type="NCBI Taxonomy" id="2028108"/>
    <lineage>
        <taxon>Bacteria</taxon>
        <taxon>Pseudomonadati</taxon>
        <taxon>Pseudomonadota</taxon>
        <taxon>Alphaproteobacteria</taxon>
        <taxon>Rhodobacterales</taxon>
        <taxon>Paracoccaceae</taxon>
        <taxon>Rubricella</taxon>
    </lineage>
</organism>
<dbReference type="InterPro" id="IPR011990">
    <property type="entry name" value="TPR-like_helical_dom_sf"/>
</dbReference>
<evidence type="ECO:0000256" key="2">
    <source>
        <dbReference type="ARBA" id="ARBA00022741"/>
    </source>
</evidence>
<keyword evidence="2" id="KW-0547">Nucleotide-binding</keyword>
<gene>
    <name evidence="5" type="ORF">FHS89_002026</name>
</gene>
<proteinExistence type="predicted"/>
<dbReference type="RefSeq" id="WP_184011189.1">
    <property type="nucleotide sequence ID" value="NZ_JACIJS010000005.1"/>
</dbReference>
<dbReference type="PROSITE" id="PS50005">
    <property type="entry name" value="TPR"/>
    <property type="match status" value="1"/>
</dbReference>
<feature type="repeat" description="TPR" evidence="4">
    <location>
        <begin position="69"/>
        <end position="102"/>
    </location>
</feature>
<dbReference type="Pfam" id="PF03133">
    <property type="entry name" value="TTL"/>
    <property type="match status" value="1"/>
</dbReference>
<dbReference type="Proteomes" id="UP000553766">
    <property type="component" value="Unassembled WGS sequence"/>
</dbReference>
<evidence type="ECO:0000256" key="4">
    <source>
        <dbReference type="PROSITE-ProRule" id="PRU00339"/>
    </source>
</evidence>
<dbReference type="InterPro" id="IPR004344">
    <property type="entry name" value="TTL/TTLL_fam"/>
</dbReference>
<dbReference type="GO" id="GO:0000226">
    <property type="term" value="P:microtubule cytoskeleton organization"/>
    <property type="evidence" value="ECO:0007669"/>
    <property type="project" value="TreeGrafter"/>
</dbReference>
<accession>A0A840X2C7</accession>
<evidence type="ECO:0000313" key="6">
    <source>
        <dbReference type="Proteomes" id="UP000553766"/>
    </source>
</evidence>
<dbReference type="SUPFAM" id="SSF48452">
    <property type="entry name" value="TPR-like"/>
    <property type="match status" value="1"/>
</dbReference>
<evidence type="ECO:0000256" key="1">
    <source>
        <dbReference type="ARBA" id="ARBA00022598"/>
    </source>
</evidence>
<reference evidence="5 6" key="1">
    <citation type="submission" date="2020-08" db="EMBL/GenBank/DDBJ databases">
        <title>Genomic Encyclopedia of Type Strains, Phase IV (KMG-IV): sequencing the most valuable type-strain genomes for metagenomic binning, comparative biology and taxonomic classification.</title>
        <authorList>
            <person name="Goeker M."/>
        </authorList>
    </citation>
    <scope>NUCLEOTIDE SEQUENCE [LARGE SCALE GENOMIC DNA]</scope>
    <source>
        <strain evidence="5 6">DSM 103377</strain>
    </source>
</reference>
<dbReference type="GO" id="GO:0070740">
    <property type="term" value="F:tubulin-glutamic acid ligase activity"/>
    <property type="evidence" value="ECO:0007669"/>
    <property type="project" value="TreeGrafter"/>
</dbReference>
<dbReference type="Gene3D" id="1.25.40.10">
    <property type="entry name" value="Tetratricopeptide repeat domain"/>
    <property type="match status" value="1"/>
</dbReference>
<dbReference type="GO" id="GO:0005524">
    <property type="term" value="F:ATP binding"/>
    <property type="evidence" value="ECO:0007669"/>
    <property type="project" value="UniProtKB-KW"/>
</dbReference>
<keyword evidence="3" id="KW-0067">ATP-binding</keyword>
<name>A0A840X2C7_9RHOB</name>
<sequence>MDVQRAAHDIQRLIRRDTRAGLNAALLLTKTHPDDPAALYALATAQRFAGLAADALATLQRLERDHSFDQLHQSLGWAYRRLGRYPEALSAFLCAMAITPDMVSEDGQRLIAKTISTALLAGQRPLARSIAQKHLTKRAPCYVATAAYFAEPPESPKREVLAKFILSQSDAIPIAGFWKSTDTHIARQLDDKAELTRILRDENGQAPDWYPETFILPEDASRLTARGHSGNYWMFKSVQLTAGAETALVRGDHIHTVKEGLTRRVAQRYTANPFLYHGRKVNLRLYIVLRSAAERALYQWHDGLVTICATPYPRMDGDTLAGHIANPLILSETEVNTPIGTLPSHVCGLNAFMDAAFGPDDRRILTQRLEQLVRDLSGRLDAHGFYDRYAALPHPDALPPKLMALDIGIDSDLKPYLYEVEVSPGMVPVGPIWTDVTQRLAQEWRKLTFDFSKVSFQFVKRF</sequence>
<dbReference type="InterPro" id="IPR019734">
    <property type="entry name" value="TPR_rpt"/>
</dbReference>
<keyword evidence="4" id="KW-0802">TPR repeat</keyword>
<protein>
    <recommendedName>
        <fullName evidence="7">Tetratricopeptide repeat protein</fullName>
    </recommendedName>
</protein>
<dbReference type="Gene3D" id="3.30.470.20">
    <property type="entry name" value="ATP-grasp fold, B domain"/>
    <property type="match status" value="1"/>
</dbReference>